<dbReference type="EMBL" id="JADIMM010000018">
    <property type="protein sequence ID" value="MBO8456786.1"/>
    <property type="molecule type" value="Genomic_DNA"/>
</dbReference>
<evidence type="ECO:0000313" key="4">
    <source>
        <dbReference type="EMBL" id="MBO8456786.1"/>
    </source>
</evidence>
<reference evidence="4" key="2">
    <citation type="journal article" date="2021" name="PeerJ">
        <title>Extensive microbial diversity within the chicken gut microbiome revealed by metagenomics and culture.</title>
        <authorList>
            <person name="Gilroy R."/>
            <person name="Ravi A."/>
            <person name="Getino M."/>
            <person name="Pursley I."/>
            <person name="Horton D.L."/>
            <person name="Alikhan N.F."/>
            <person name="Baker D."/>
            <person name="Gharbi K."/>
            <person name="Hall N."/>
            <person name="Watson M."/>
            <person name="Adriaenssens E.M."/>
            <person name="Foster-Nyarko E."/>
            <person name="Jarju S."/>
            <person name="Secka A."/>
            <person name="Antonio M."/>
            <person name="Oren A."/>
            <person name="Chaudhuri R.R."/>
            <person name="La Ragione R."/>
            <person name="Hildebrand F."/>
            <person name="Pallen M.J."/>
        </authorList>
    </citation>
    <scope>NUCLEOTIDE SEQUENCE</scope>
    <source>
        <strain evidence="4">10532</strain>
    </source>
</reference>
<keyword evidence="1" id="KW-0677">Repeat</keyword>
<evidence type="ECO:0000256" key="2">
    <source>
        <dbReference type="PROSITE-ProRule" id="PRU00504"/>
    </source>
</evidence>
<dbReference type="GO" id="GO:0008270">
    <property type="term" value="F:zinc ion binding"/>
    <property type="evidence" value="ECO:0007669"/>
    <property type="project" value="UniProtKB-KW"/>
</dbReference>
<dbReference type="SUPFAM" id="SSF48452">
    <property type="entry name" value="TPR-like"/>
    <property type="match status" value="1"/>
</dbReference>
<protein>
    <recommendedName>
        <fullName evidence="6">6-bladed beta-propeller</fullName>
    </recommendedName>
</protein>
<reference evidence="4" key="1">
    <citation type="submission" date="2020-10" db="EMBL/GenBank/DDBJ databases">
        <authorList>
            <person name="Gilroy R."/>
        </authorList>
    </citation>
    <scope>NUCLEOTIDE SEQUENCE</scope>
    <source>
        <strain evidence="4">10532</strain>
    </source>
</reference>
<keyword evidence="3" id="KW-0812">Transmembrane</keyword>
<dbReference type="PANTHER" id="PTHR24104:SF25">
    <property type="entry name" value="PROTEIN LIN-41"/>
    <property type="match status" value="1"/>
</dbReference>
<dbReference type="CDD" id="cd05819">
    <property type="entry name" value="NHL"/>
    <property type="match status" value="1"/>
</dbReference>
<proteinExistence type="predicted"/>
<accession>A0A9D9HMV4</accession>
<dbReference type="InterPro" id="IPR011042">
    <property type="entry name" value="6-blade_b-propeller_TolB-like"/>
</dbReference>
<dbReference type="SUPFAM" id="SSF53300">
    <property type="entry name" value="vWA-like"/>
    <property type="match status" value="1"/>
</dbReference>
<dbReference type="Gene3D" id="2.120.10.30">
    <property type="entry name" value="TolB, C-terminal domain"/>
    <property type="match status" value="2"/>
</dbReference>
<dbReference type="SUPFAM" id="SSF63825">
    <property type="entry name" value="YWTD domain"/>
    <property type="match status" value="1"/>
</dbReference>
<dbReference type="InterPro" id="IPR050952">
    <property type="entry name" value="TRIM-NHL_E3_ligases"/>
</dbReference>
<comment type="caution">
    <text evidence="4">The sequence shown here is derived from an EMBL/GenBank/DDBJ whole genome shotgun (WGS) entry which is preliminary data.</text>
</comment>
<dbReference type="PROSITE" id="PS51125">
    <property type="entry name" value="NHL"/>
    <property type="match status" value="1"/>
</dbReference>
<feature type="repeat" description="NHL" evidence="2">
    <location>
        <begin position="247"/>
        <end position="290"/>
    </location>
</feature>
<dbReference type="GO" id="GO:0000209">
    <property type="term" value="P:protein polyubiquitination"/>
    <property type="evidence" value="ECO:0007669"/>
    <property type="project" value="TreeGrafter"/>
</dbReference>
<sequence length="704" mass="78222">MKKFFLQNVQNSACADVVSGTGCRYQLYQVLRIFVFPVLFCFMFICLMAEEPTEIQKGLASENFRLGVQAYYRGAFNDSIMAFEKALSNLPEESLILDWLGKAYYRSGFEDTALQQWQTALKKGYGGLLLENRIDIVRGRRENISIMNEQKRYVEGGNFPAKTGETVNYQYPTSVFSLKDGSSIVVSYGTNEIISYNVNGKVNFRSQGPLSGFLRPFDVYVLDNGDILVSEYGGDRVSVLDSGGIYKTSFGEKGMGDGQFMGPQYITVDSKNYVYVTDFGNNRVNVFNPEYQFVFSFGEKNSNFAGFTAVGGICCLDDLIYVGDGGSGALYCFDVNGNYIETAAPKKTFKKPEGIREWKGKLLVSDYNKMVLFDPVSMELTQVGTVGNASTSLMSSSPDVNGNILTAEFRENDIKIFSGMTDIAGGLFVQIERVNSEKFPLVQMEVRVEDRFRNPIVGLEASNFYVTEEKRPVSEQTLAGAAYQSSVVDITVILDRSLESEEYEESMKEAVKEIAKAMGGRGRLNVVSAGEIPSLEFSGSPDLALNFTSKNILSQRTQRWNLDLALRLGANNLVNGEKKRGVIFLSCGGLTPLSFQRYGLADIAAYLNNNGIIFDAVYLTRKGSVPELEYLCRQTGGKEHYIYEKQGLSPIVQELQDAPNGSYVITYYSALPPGFGESYLPVELEVYLLNRSGRDETGYFAPLQ</sequence>
<feature type="transmembrane region" description="Helical" evidence="3">
    <location>
        <begin position="30"/>
        <end position="50"/>
    </location>
</feature>
<keyword evidence="3" id="KW-1133">Transmembrane helix</keyword>
<evidence type="ECO:0000313" key="5">
    <source>
        <dbReference type="Proteomes" id="UP000823638"/>
    </source>
</evidence>
<keyword evidence="3" id="KW-0472">Membrane</keyword>
<evidence type="ECO:0000256" key="3">
    <source>
        <dbReference type="SAM" id="Phobius"/>
    </source>
</evidence>
<dbReference type="AlphaFoldDB" id="A0A9D9HMV4"/>
<dbReference type="Proteomes" id="UP000823638">
    <property type="component" value="Unassembled WGS sequence"/>
</dbReference>
<dbReference type="InterPro" id="IPR011990">
    <property type="entry name" value="TPR-like_helical_dom_sf"/>
</dbReference>
<dbReference type="Gene3D" id="3.40.50.410">
    <property type="entry name" value="von Willebrand factor, type A domain"/>
    <property type="match status" value="1"/>
</dbReference>
<dbReference type="GO" id="GO:0043161">
    <property type="term" value="P:proteasome-mediated ubiquitin-dependent protein catabolic process"/>
    <property type="evidence" value="ECO:0007669"/>
    <property type="project" value="TreeGrafter"/>
</dbReference>
<dbReference type="InterPro" id="IPR036465">
    <property type="entry name" value="vWFA_dom_sf"/>
</dbReference>
<evidence type="ECO:0000256" key="1">
    <source>
        <dbReference type="ARBA" id="ARBA00022737"/>
    </source>
</evidence>
<dbReference type="InterPro" id="IPR001258">
    <property type="entry name" value="NHL_repeat"/>
</dbReference>
<dbReference type="PANTHER" id="PTHR24104">
    <property type="entry name" value="E3 UBIQUITIN-PROTEIN LIGASE NHLRC1-RELATED"/>
    <property type="match status" value="1"/>
</dbReference>
<dbReference type="GO" id="GO:0061630">
    <property type="term" value="F:ubiquitin protein ligase activity"/>
    <property type="evidence" value="ECO:0007669"/>
    <property type="project" value="TreeGrafter"/>
</dbReference>
<organism evidence="4 5">
    <name type="scientific">Candidatus Gallitreponema excrementavium</name>
    <dbReference type="NCBI Taxonomy" id="2840840"/>
    <lineage>
        <taxon>Bacteria</taxon>
        <taxon>Pseudomonadati</taxon>
        <taxon>Spirochaetota</taxon>
        <taxon>Spirochaetia</taxon>
        <taxon>Spirochaetales</taxon>
        <taxon>Candidatus Gallitreponema</taxon>
    </lineage>
</organism>
<name>A0A9D9HMV4_9SPIR</name>
<gene>
    <name evidence="4" type="ORF">IAA81_00985</name>
</gene>
<evidence type="ECO:0008006" key="6">
    <source>
        <dbReference type="Google" id="ProtNLM"/>
    </source>
</evidence>